<dbReference type="InterPro" id="IPR001431">
    <property type="entry name" value="Pept_M16_Zn_BS"/>
</dbReference>
<dbReference type="Pfam" id="PF00675">
    <property type="entry name" value="Peptidase_M16"/>
    <property type="match status" value="1"/>
</dbReference>
<dbReference type="InterPro" id="IPR011765">
    <property type="entry name" value="Pept_M16_N"/>
</dbReference>
<evidence type="ECO:0000256" key="2">
    <source>
        <dbReference type="RuleBase" id="RU004447"/>
    </source>
</evidence>
<dbReference type="EMBL" id="DTGZ01000076">
    <property type="protein sequence ID" value="HGV97465.1"/>
    <property type="molecule type" value="Genomic_DNA"/>
</dbReference>
<dbReference type="Pfam" id="PF05193">
    <property type="entry name" value="Peptidase_M16_C"/>
    <property type="match status" value="1"/>
</dbReference>
<name>A0A7C4TGJ1_UNCW3</name>
<dbReference type="InterPro" id="IPR011249">
    <property type="entry name" value="Metalloenz_LuxS/M16"/>
</dbReference>
<evidence type="ECO:0000313" key="5">
    <source>
        <dbReference type="EMBL" id="HGV97465.1"/>
    </source>
</evidence>
<dbReference type="InterPro" id="IPR050361">
    <property type="entry name" value="MPP/UQCRC_Complex"/>
</dbReference>
<evidence type="ECO:0000256" key="1">
    <source>
        <dbReference type="ARBA" id="ARBA00007261"/>
    </source>
</evidence>
<dbReference type="InterPro" id="IPR007863">
    <property type="entry name" value="Peptidase_M16_C"/>
</dbReference>
<feature type="domain" description="Peptidase M16 C-terminal" evidence="4">
    <location>
        <begin position="190"/>
        <end position="341"/>
    </location>
</feature>
<reference evidence="5" key="1">
    <citation type="journal article" date="2020" name="mSystems">
        <title>Genome- and Community-Level Interaction Insights into Carbon Utilization and Element Cycling Functions of Hydrothermarchaeota in Hydrothermal Sediment.</title>
        <authorList>
            <person name="Zhou Z."/>
            <person name="Liu Y."/>
            <person name="Xu W."/>
            <person name="Pan J."/>
            <person name="Luo Z.H."/>
            <person name="Li M."/>
        </authorList>
    </citation>
    <scope>NUCLEOTIDE SEQUENCE [LARGE SCALE GENOMIC DNA]</scope>
    <source>
        <strain evidence="5">SpSt-774</strain>
    </source>
</reference>
<protein>
    <submittedName>
        <fullName evidence="5">Insulinase family protein</fullName>
    </submittedName>
</protein>
<gene>
    <name evidence="5" type="ORF">ENV60_04105</name>
</gene>
<dbReference type="AlphaFoldDB" id="A0A7C4TGJ1"/>
<evidence type="ECO:0000259" key="3">
    <source>
        <dbReference type="Pfam" id="PF00675"/>
    </source>
</evidence>
<organism evidence="5">
    <name type="scientific">candidate division WOR-3 bacterium</name>
    <dbReference type="NCBI Taxonomy" id="2052148"/>
    <lineage>
        <taxon>Bacteria</taxon>
        <taxon>Bacteria division WOR-3</taxon>
    </lineage>
</organism>
<dbReference type="PROSITE" id="PS00143">
    <property type="entry name" value="INSULINASE"/>
    <property type="match status" value="1"/>
</dbReference>
<comment type="caution">
    <text evidence="5">The sequence shown here is derived from an EMBL/GenBank/DDBJ whole genome shotgun (WGS) entry which is preliminary data.</text>
</comment>
<dbReference type="SUPFAM" id="SSF63411">
    <property type="entry name" value="LuxS/MPP-like metallohydrolase"/>
    <property type="match status" value="2"/>
</dbReference>
<dbReference type="GO" id="GO:0046872">
    <property type="term" value="F:metal ion binding"/>
    <property type="evidence" value="ECO:0007669"/>
    <property type="project" value="InterPro"/>
</dbReference>
<feature type="domain" description="Peptidase M16 N-terminal" evidence="3">
    <location>
        <begin position="20"/>
        <end position="164"/>
    </location>
</feature>
<proteinExistence type="inferred from homology"/>
<comment type="similarity">
    <text evidence="1 2">Belongs to the peptidase M16 family.</text>
</comment>
<sequence length="424" mass="48635">MKYSKNILLENLTPGVQIIAENLPRYYSFSLGIFINRGSRDETPEINGITHLIEHMLFKGTSKKSALEIVRLIEGLGGSFDAFTTRENLVIVTKFLSEHLLRIFDLILEMLLDSKIVEEGFTKEKSVILEEIKSSNEDPAEYVFDLLFKTIFNNHSMGMPIAGTVGSVSNIDLKTAWEHYREILKNKKIIVISGKFNYDEFLKLAQKRFTAGNYTAKPRLAPEKFITQNIVQTRKDISQVHIAFAIPSVEYKSPIRHHLILLNALFGGGMSSRLFQRLREKEGLVYEVYSFLDLYSDCGILGFYFNCDKKNLKSAIQCVKSIFNEINKNRFEPNEVEIAKTYVTGNLLLSLENSTNRMLRLGREFSYLERVTSIRETVNKIKRITVDELNDLIGSHFFLPKYASAVVGPVEQSEWERILDEIRS</sequence>
<dbReference type="Gene3D" id="3.30.830.10">
    <property type="entry name" value="Metalloenzyme, LuxS/M16 peptidase-like"/>
    <property type="match status" value="2"/>
</dbReference>
<accession>A0A7C4TGJ1</accession>
<dbReference type="GO" id="GO:0006508">
    <property type="term" value="P:proteolysis"/>
    <property type="evidence" value="ECO:0007669"/>
    <property type="project" value="InterPro"/>
</dbReference>
<dbReference type="PANTHER" id="PTHR11851:SF49">
    <property type="entry name" value="MITOCHONDRIAL-PROCESSING PEPTIDASE SUBUNIT ALPHA"/>
    <property type="match status" value="1"/>
</dbReference>
<dbReference type="PANTHER" id="PTHR11851">
    <property type="entry name" value="METALLOPROTEASE"/>
    <property type="match status" value="1"/>
</dbReference>
<dbReference type="GO" id="GO:0004222">
    <property type="term" value="F:metalloendopeptidase activity"/>
    <property type="evidence" value="ECO:0007669"/>
    <property type="project" value="InterPro"/>
</dbReference>
<evidence type="ECO:0000259" key="4">
    <source>
        <dbReference type="Pfam" id="PF05193"/>
    </source>
</evidence>